<sequence>MNSNGYVIPVTKWNREPGISFIIRARNEEAHLPKALDSLKGLFIPYEVILILHRCTDKSKEIAEQRIAEGMPIQIHEWDHPISRAGFENLATPGKHPYSLQTFYNKAFALSNKIWIFKWDADFEATPELIQFMNYKLDLENQNNHIRYRIPCVLGTRVNFEYYLSNCLLLYNKNTFWESPVWHADTKSDDISEQIISVPVDTIKSYWDEPPWFLEGPDQDPEIAKKWKFLNIIFGQEIKAGARASCRDMTHIEYEIYVQENYLDTHGIHLTS</sequence>
<evidence type="ECO:0000313" key="1">
    <source>
        <dbReference type="EMBL" id="QHU13843.1"/>
    </source>
</evidence>
<dbReference type="SUPFAM" id="SSF53448">
    <property type="entry name" value="Nucleotide-diphospho-sugar transferases"/>
    <property type="match status" value="1"/>
</dbReference>
<accession>A0A6C0K8U9</accession>
<dbReference type="InterPro" id="IPR029044">
    <property type="entry name" value="Nucleotide-diphossugar_trans"/>
</dbReference>
<dbReference type="EMBL" id="MN740827">
    <property type="protein sequence ID" value="QHU13843.1"/>
    <property type="molecule type" value="Genomic_DNA"/>
</dbReference>
<dbReference type="Gene3D" id="3.90.550.10">
    <property type="entry name" value="Spore Coat Polysaccharide Biosynthesis Protein SpsA, Chain A"/>
    <property type="match status" value="1"/>
</dbReference>
<dbReference type="AlphaFoldDB" id="A0A6C0K8U9"/>
<organism evidence="1">
    <name type="scientific">viral metagenome</name>
    <dbReference type="NCBI Taxonomy" id="1070528"/>
    <lineage>
        <taxon>unclassified sequences</taxon>
        <taxon>metagenomes</taxon>
        <taxon>organismal metagenomes</taxon>
    </lineage>
</organism>
<reference evidence="1" key="1">
    <citation type="journal article" date="2020" name="Nature">
        <title>Giant virus diversity and host interactions through global metagenomics.</title>
        <authorList>
            <person name="Schulz F."/>
            <person name="Roux S."/>
            <person name="Paez-Espino D."/>
            <person name="Jungbluth S."/>
            <person name="Walsh D.A."/>
            <person name="Denef V.J."/>
            <person name="McMahon K.D."/>
            <person name="Konstantinidis K.T."/>
            <person name="Eloe-Fadrosh E.A."/>
            <person name="Kyrpides N.C."/>
            <person name="Woyke T."/>
        </authorList>
    </citation>
    <scope>NUCLEOTIDE SEQUENCE</scope>
    <source>
        <strain evidence="1">GVMAG-S-1101182-85</strain>
    </source>
</reference>
<evidence type="ECO:0008006" key="2">
    <source>
        <dbReference type="Google" id="ProtNLM"/>
    </source>
</evidence>
<proteinExistence type="predicted"/>
<protein>
    <recommendedName>
        <fullName evidence="2">Glycosyltransferase</fullName>
    </recommendedName>
</protein>
<name>A0A6C0K8U9_9ZZZZ</name>